<organism evidence="1 2">
    <name type="scientific">Mesorhizobium huakuii</name>
    <dbReference type="NCBI Taxonomy" id="28104"/>
    <lineage>
        <taxon>Bacteria</taxon>
        <taxon>Pseudomonadati</taxon>
        <taxon>Pseudomonadota</taxon>
        <taxon>Alphaproteobacteria</taxon>
        <taxon>Hyphomicrobiales</taxon>
        <taxon>Phyllobacteriaceae</taxon>
        <taxon>Mesorhizobium</taxon>
    </lineage>
</organism>
<gene>
    <name evidence="1" type="ORF">HB778_37600</name>
</gene>
<dbReference type="AlphaFoldDB" id="A0A7G6T554"/>
<sequence length="49" mass="5168">MFDRAANAALQVGAAPHVDIAALRALATLLQDVTPASGTPLDTSIYRRF</sequence>
<dbReference type="RefSeq" id="WP_183455014.1">
    <property type="nucleotide sequence ID" value="NZ_CP050298.1"/>
</dbReference>
<dbReference type="EMBL" id="CP050298">
    <property type="protein sequence ID" value="QND61886.1"/>
    <property type="molecule type" value="Genomic_DNA"/>
</dbReference>
<reference evidence="2" key="1">
    <citation type="journal article" date="2020" name="Mol. Plant Microbe">
        <title>Rhizobial microsymbionts of the narrowly endemic Oxytropis species growing in Kamchatka are characterized by significant genetic diversity and possess a set of genes that are associated with T3SS and T6SS secretion systems and can affect the development of symbiosis.</title>
        <authorList>
            <person name="Safronova V."/>
            <person name="Guro P."/>
            <person name="Sazanova A."/>
            <person name="Kuznetsova I."/>
            <person name="Belimov A."/>
            <person name="Yakubov V."/>
            <person name="Chirak E."/>
            <person name="Afonin A."/>
            <person name="Gogolev Y."/>
            <person name="Andronov E."/>
            <person name="Tikhonovich I."/>
        </authorList>
    </citation>
    <scope>NUCLEOTIDE SEQUENCE [LARGE SCALE GENOMIC DNA]</scope>
    <source>
        <strain evidence="2">583</strain>
        <plasmid evidence="2">p_3</plasmid>
    </source>
</reference>
<accession>A0A7G6T554</accession>
<geneLocation type="plasmid" evidence="1 2">
    <name>p_3</name>
</geneLocation>
<evidence type="ECO:0000313" key="2">
    <source>
        <dbReference type="Proteomes" id="UP000515465"/>
    </source>
</evidence>
<evidence type="ECO:0000313" key="1">
    <source>
        <dbReference type="EMBL" id="QND61886.1"/>
    </source>
</evidence>
<keyword evidence="1" id="KW-0614">Plasmid</keyword>
<name>A0A7G6T554_9HYPH</name>
<protein>
    <submittedName>
        <fullName evidence="1">Uncharacterized protein</fullName>
    </submittedName>
</protein>
<dbReference type="Proteomes" id="UP000515465">
    <property type="component" value="Plasmid p_3"/>
</dbReference>
<proteinExistence type="predicted"/>